<feature type="compositionally biased region" description="Polar residues" evidence="1">
    <location>
        <begin position="282"/>
        <end position="305"/>
    </location>
</feature>
<proteinExistence type="predicted"/>
<gene>
    <name evidence="2" type="ORF">PCANC_21370</name>
</gene>
<dbReference type="Proteomes" id="UP000235388">
    <property type="component" value="Unassembled WGS sequence"/>
</dbReference>
<dbReference type="OrthoDB" id="2504632at2759"/>
<feature type="region of interest" description="Disordered" evidence="1">
    <location>
        <begin position="221"/>
        <end position="426"/>
    </location>
</feature>
<dbReference type="EMBL" id="PGCJ01001085">
    <property type="protein sequence ID" value="PLW09848.1"/>
    <property type="molecule type" value="Genomic_DNA"/>
</dbReference>
<evidence type="ECO:0000256" key="1">
    <source>
        <dbReference type="SAM" id="MobiDB-lite"/>
    </source>
</evidence>
<dbReference type="AlphaFoldDB" id="A0A2N5S9E0"/>
<accession>A0A2N5S9E0</accession>
<feature type="compositionally biased region" description="Basic and acidic residues" evidence="1">
    <location>
        <begin position="330"/>
        <end position="341"/>
    </location>
</feature>
<reference evidence="2 3" key="1">
    <citation type="submission" date="2017-11" db="EMBL/GenBank/DDBJ databases">
        <title>De novo assembly and phasing of dikaryotic genomes from two isolates of Puccinia coronata f. sp. avenae, the causal agent of oat crown rust.</title>
        <authorList>
            <person name="Miller M.E."/>
            <person name="Zhang Y."/>
            <person name="Omidvar V."/>
            <person name="Sperschneider J."/>
            <person name="Schwessinger B."/>
            <person name="Raley C."/>
            <person name="Palmer J.M."/>
            <person name="Garnica D."/>
            <person name="Upadhyaya N."/>
            <person name="Rathjen J."/>
            <person name="Taylor J.M."/>
            <person name="Park R.F."/>
            <person name="Dodds P.N."/>
            <person name="Hirsch C.D."/>
            <person name="Kianian S.F."/>
            <person name="Figueroa M."/>
        </authorList>
    </citation>
    <scope>NUCLEOTIDE SEQUENCE [LARGE SCALE GENOMIC DNA]</scope>
    <source>
        <strain evidence="2">12NC29</strain>
    </source>
</reference>
<keyword evidence="3" id="KW-1185">Reference proteome</keyword>
<protein>
    <submittedName>
        <fullName evidence="2">Uncharacterized protein</fullName>
    </submittedName>
</protein>
<feature type="compositionally biased region" description="Low complexity" evidence="1">
    <location>
        <begin position="169"/>
        <end position="178"/>
    </location>
</feature>
<feature type="compositionally biased region" description="Low complexity" evidence="1">
    <location>
        <begin position="191"/>
        <end position="205"/>
    </location>
</feature>
<feature type="compositionally biased region" description="Polar residues" evidence="1">
    <location>
        <begin position="234"/>
        <end position="274"/>
    </location>
</feature>
<feature type="compositionally biased region" description="Polar residues" evidence="1">
    <location>
        <begin position="399"/>
        <end position="424"/>
    </location>
</feature>
<evidence type="ECO:0000313" key="3">
    <source>
        <dbReference type="Proteomes" id="UP000235388"/>
    </source>
</evidence>
<organism evidence="2 3">
    <name type="scientific">Puccinia coronata f. sp. avenae</name>
    <dbReference type="NCBI Taxonomy" id="200324"/>
    <lineage>
        <taxon>Eukaryota</taxon>
        <taxon>Fungi</taxon>
        <taxon>Dikarya</taxon>
        <taxon>Basidiomycota</taxon>
        <taxon>Pucciniomycotina</taxon>
        <taxon>Pucciniomycetes</taxon>
        <taxon>Pucciniales</taxon>
        <taxon>Pucciniaceae</taxon>
        <taxon>Puccinia</taxon>
    </lineage>
</organism>
<evidence type="ECO:0000313" key="2">
    <source>
        <dbReference type="EMBL" id="PLW09848.1"/>
    </source>
</evidence>
<feature type="region of interest" description="Disordered" evidence="1">
    <location>
        <begin position="159"/>
        <end position="205"/>
    </location>
</feature>
<feature type="region of interest" description="Disordered" evidence="1">
    <location>
        <begin position="99"/>
        <end position="143"/>
    </location>
</feature>
<feature type="compositionally biased region" description="Polar residues" evidence="1">
    <location>
        <begin position="345"/>
        <end position="360"/>
    </location>
</feature>
<comment type="caution">
    <text evidence="2">The sequence shown here is derived from an EMBL/GenBank/DDBJ whole genome shotgun (WGS) entry which is preliminary data.</text>
</comment>
<name>A0A2N5S9E0_9BASI</name>
<sequence>MEVIPKWWSMFRRSRIPLNSTDPSILQDVLERQSSLHLQPSLTNSYFATNSLKFMIAPGGQSFSIEEPLSAKPQPRLKSLIKLEHLLRPSPSFRLGGPRRVASAPSQVAHPGTASEVVRGDEPQLKPFSTGWRTQSTPRNPIVSIEGLKTRFSAQVSDTEYFSDDGDSTSESMSSESSPEYRRLNYTTTPSSSSHSSSCDSLNSSLVPSCIPSRDRYNYTRIQDSNLPKKATTPAVSTKPSVKFSRQVSRTIPFNDATTHPQQTSPLSRNNSYPMTRVDTGVSPTSHSPATDCSSPRANLPLNHSTDSHPRRKLSRMPPTQTPQINADEAETREYSIKAKDNSVGVITSSPTRATKQSVESGAHEELAIKSALHSPPSPRKQNLASHEFSRASSRKKMSQTSVSARASGRPQSLTKGNFPSNLPSCVLDAGPVKPYERERNIEKNVQVQERWKDSDAEVVEPINTKGLSSFIRPIKYGILQLSSSSRNPVQDQLSTQDDGRLHVRLWIKNQALLEPIPANLIVISPNGGKIELFHTALQVDEDSPVEELTRSFECAQRRVLFYSLEALPIQIRVIYNYLRKFLMIMLGGVPRAVFQLHTLKFQQRVRCAIMMNGPQPDMEFEWYDEKLKIKLSRDRARIRVWIKDQVVYHESLESSLFDHNLSDYLVKLLRDIFESNQKNEDSQIHHHGHQANHHLKIDRFQDLLEFIHPCLTISHQIEKSLDQF</sequence>